<organism evidence="4">
    <name type="scientific">Picea glauca</name>
    <name type="common">White spruce</name>
    <name type="synonym">Pinus glauca</name>
    <dbReference type="NCBI Taxonomy" id="3330"/>
    <lineage>
        <taxon>Eukaryota</taxon>
        <taxon>Viridiplantae</taxon>
        <taxon>Streptophyta</taxon>
        <taxon>Embryophyta</taxon>
        <taxon>Tracheophyta</taxon>
        <taxon>Spermatophyta</taxon>
        <taxon>Pinopsida</taxon>
        <taxon>Pinidae</taxon>
        <taxon>Conifers I</taxon>
        <taxon>Pinales</taxon>
        <taxon>Pinaceae</taxon>
        <taxon>Picea</taxon>
    </lineage>
</organism>
<name>A0A117NIB9_PICGL</name>
<feature type="signal peptide" evidence="1">
    <location>
        <begin position="1"/>
        <end position="16"/>
    </location>
</feature>
<gene>
    <name evidence="4" type="ORF">ABT39_MTgene2945</name>
    <name evidence="3" type="ORF">ABT39_MTgene4088</name>
    <name evidence="2" type="ORF">ABT39_MTgene6233</name>
</gene>
<keyword evidence="4" id="KW-0496">Mitochondrion</keyword>
<dbReference type="AlphaFoldDB" id="A0A117NIB9"/>
<dbReference type="EMBL" id="LKAM01000004">
    <property type="protein sequence ID" value="KUM48752.1"/>
    <property type="molecule type" value="Genomic_DNA"/>
</dbReference>
<evidence type="ECO:0000313" key="2">
    <source>
        <dbReference type="EMBL" id="KUM47227.1"/>
    </source>
</evidence>
<reference evidence="4" key="1">
    <citation type="journal article" date="2015" name="Genome Biol. Evol.">
        <title>Organellar Genomes of White Spruce (Picea glauca): Assembly and Annotation.</title>
        <authorList>
            <person name="Jackman S.D."/>
            <person name="Warren R.L."/>
            <person name="Gibb E.A."/>
            <person name="Vandervalk B.P."/>
            <person name="Mohamadi H."/>
            <person name="Chu J."/>
            <person name="Raymond A."/>
            <person name="Pleasance S."/>
            <person name="Coope R."/>
            <person name="Wildung M.R."/>
            <person name="Ritland C.E."/>
            <person name="Bousquet J."/>
            <person name="Jones S.J."/>
            <person name="Bohlmann J."/>
            <person name="Birol I."/>
        </authorList>
    </citation>
    <scope>NUCLEOTIDE SEQUENCE [LARGE SCALE GENOMIC DNA]</scope>
    <source>
        <tissue evidence="4">Flushing bud</tissue>
    </source>
</reference>
<accession>A0A117NIB9</accession>
<evidence type="ECO:0000313" key="4">
    <source>
        <dbReference type="EMBL" id="KUM49718.1"/>
    </source>
</evidence>
<dbReference type="EMBL" id="LKAM01000002">
    <property type="protein sequence ID" value="KUM49718.1"/>
    <property type="molecule type" value="Genomic_DNA"/>
</dbReference>
<sequence length="52" mass="5971">MRGILLLLIVVRISLAITLRGSSLTRGPRLSGRMIRFSMIRRPRLLLLRITI</sequence>
<dbReference type="EMBL" id="LKAM01000008">
    <property type="protein sequence ID" value="KUM47227.1"/>
    <property type="molecule type" value="Genomic_DNA"/>
</dbReference>
<keyword evidence="1" id="KW-0732">Signal</keyword>
<protein>
    <submittedName>
        <fullName evidence="4">Uncharacterized protein</fullName>
    </submittedName>
</protein>
<geneLocation type="mitochondrion" evidence="4"/>
<feature type="chain" id="PRO_5011871800" evidence="1">
    <location>
        <begin position="17"/>
        <end position="52"/>
    </location>
</feature>
<comment type="caution">
    <text evidence="4">The sequence shown here is derived from an EMBL/GenBank/DDBJ whole genome shotgun (WGS) entry which is preliminary data.</text>
</comment>
<evidence type="ECO:0000313" key="3">
    <source>
        <dbReference type="EMBL" id="KUM48752.1"/>
    </source>
</evidence>
<evidence type="ECO:0000256" key="1">
    <source>
        <dbReference type="SAM" id="SignalP"/>
    </source>
</evidence>
<proteinExistence type="predicted"/>